<dbReference type="CDD" id="cd00198">
    <property type="entry name" value="vWFA"/>
    <property type="match status" value="1"/>
</dbReference>
<organism evidence="7 8">
    <name type="scientific">Geoalkalibacter subterraneus</name>
    <dbReference type="NCBI Taxonomy" id="483547"/>
    <lineage>
        <taxon>Bacteria</taxon>
        <taxon>Pseudomonadati</taxon>
        <taxon>Thermodesulfobacteriota</taxon>
        <taxon>Desulfuromonadia</taxon>
        <taxon>Desulfuromonadales</taxon>
        <taxon>Geoalkalibacteraceae</taxon>
        <taxon>Geoalkalibacter</taxon>
    </lineage>
</organism>
<keyword evidence="8" id="KW-1185">Reference proteome</keyword>
<dbReference type="OrthoDB" id="9805566at2"/>
<evidence type="ECO:0000256" key="2">
    <source>
        <dbReference type="ARBA" id="ARBA00023136"/>
    </source>
</evidence>
<dbReference type="Proteomes" id="UP000035036">
    <property type="component" value="Chromosome"/>
</dbReference>
<dbReference type="InterPro" id="IPR036465">
    <property type="entry name" value="vWFA_dom_sf"/>
</dbReference>
<dbReference type="SUPFAM" id="SSF103088">
    <property type="entry name" value="OmpA-like"/>
    <property type="match status" value="2"/>
</dbReference>
<dbReference type="CDD" id="cd07185">
    <property type="entry name" value="OmpA_C-like"/>
    <property type="match status" value="1"/>
</dbReference>
<gene>
    <name evidence="7" type="ORF">GSUB_08720</name>
</gene>
<accession>A0A0B5FGY4</accession>
<evidence type="ECO:0008006" key="9">
    <source>
        <dbReference type="Google" id="ProtNLM"/>
    </source>
</evidence>
<dbReference type="PROSITE" id="PS50234">
    <property type="entry name" value="VWFA"/>
    <property type="match status" value="1"/>
</dbReference>
<dbReference type="STRING" id="483547.GSUB_08720"/>
<dbReference type="InterPro" id="IPR006665">
    <property type="entry name" value="OmpA-like"/>
</dbReference>
<evidence type="ECO:0000259" key="5">
    <source>
        <dbReference type="PROSITE" id="PS50234"/>
    </source>
</evidence>
<reference evidence="7 8" key="1">
    <citation type="journal article" date="2015" name="Genome Announc.">
        <title>Genomes of Geoalkalibacter ferrihydriticus Z-0531T and Geoalkalibacter subterraneus Red1T, Two Haloalkaliphilic Metal-Reducing Deltaproteobacteria.</title>
        <authorList>
            <person name="Badalamenti J.P."/>
            <person name="Krajmalnik-Brown R."/>
            <person name="Torres C.I."/>
            <person name="Bond D.R."/>
        </authorList>
    </citation>
    <scope>NUCLEOTIDE SEQUENCE [LARGE SCALE GENOMIC DNA]</scope>
    <source>
        <strain evidence="7 8">Red1</strain>
    </source>
</reference>
<dbReference type="InterPro" id="IPR036737">
    <property type="entry name" value="OmpA-like_sf"/>
</dbReference>
<dbReference type="EMBL" id="CP010311">
    <property type="protein sequence ID" value="AJF06613.1"/>
    <property type="molecule type" value="Genomic_DNA"/>
</dbReference>
<comment type="subcellular location">
    <subcellularLocation>
        <location evidence="1">Cell outer membrane</location>
    </subcellularLocation>
</comment>
<dbReference type="InterPro" id="IPR002035">
    <property type="entry name" value="VWF_A"/>
</dbReference>
<dbReference type="Gene3D" id="3.40.50.410">
    <property type="entry name" value="von Willebrand factor, type A domain"/>
    <property type="match status" value="1"/>
</dbReference>
<feature type="domain" description="VWFA" evidence="5">
    <location>
        <begin position="245"/>
        <end position="425"/>
    </location>
</feature>
<evidence type="ECO:0000259" key="6">
    <source>
        <dbReference type="PROSITE" id="PS51123"/>
    </source>
</evidence>
<dbReference type="PRINTS" id="PR01021">
    <property type="entry name" value="OMPADOMAIN"/>
</dbReference>
<dbReference type="SUPFAM" id="SSF53300">
    <property type="entry name" value="vWA-like"/>
    <property type="match status" value="1"/>
</dbReference>
<protein>
    <recommendedName>
        <fullName evidence="9">VWA domain-containing protein</fullName>
    </recommendedName>
</protein>
<dbReference type="GO" id="GO:0009279">
    <property type="term" value="C:cell outer membrane"/>
    <property type="evidence" value="ECO:0007669"/>
    <property type="project" value="UniProtKB-SubCell"/>
</dbReference>
<dbReference type="PROSITE" id="PS51123">
    <property type="entry name" value="OMPA_2"/>
    <property type="match status" value="2"/>
</dbReference>
<evidence type="ECO:0000256" key="4">
    <source>
        <dbReference type="PROSITE-ProRule" id="PRU00473"/>
    </source>
</evidence>
<sequence length="832" mass="94046">MEFLIYELAEIALRLVIHPQTFSGAVDAAFDQIRQNSRDKASVSIRLLEVIVSLIPHTQEENQRQALLHQAAMVDHGCREALPEQRDRDDVHARYQEFQPAAKEFRADRRNARLNSIRLPPKTYGSYCAIAARCYTSNECNNCRQPGEGRIMQKNIFTLLMFFLLCATGFAQETEDLTIASTHPESTVSLERFLEEGKILVRVADAEEEPVLGLGAEDFTITQFGKQARIVAVESFKENIDVPRHIVLVLDNSGSMQQRKAVKPLLAAMDELLKIVRPIDQIHLVVFDDHGTQRMGGRDLHVQTFTSSSTVDLKNYVDQVYRQSLTANTFLYEGMLGGLDIVSRMPADAPKFMVVFSDGEDLNSNFTRNDVTQAIQKLDQFEAHAVDFMPGPDLDPFLKSFADRSGGQAWKAREATTLVPVFQAVASKLQSNYIISYLFPLEGGLSVSPTNLTIEEVKTIDASPLLGYLYFETGSSEIPQRYHRFDQQAATQMFDEQDLRGTLEKYAHVMDIIGKRLRENPDATITLVGCNSNYGEEKGRQDLSRLRAVAVRTYLQYIWNIDPARIQIEARNLPEKPSTSRLAEGRSENQRVEIHSEHPALLDLVRSTYTSYRLDSTDLIVRPSIDNVYDITAWQIRALSGGEELAVLAGEGAPADEYRIPLQLADPYEVGTAGRIEVDMTVKDRRNQEVSVETEPIEVQFIQTSQRLAQKLDFRVQEKYALILFDFDRHSIDARNEQIVNQIAERIRDLPQGRAEIVGHTDNIGSDEYNLELSKRRAEAVYNLLQQADSNADGRIQYRGVGAADPPYDNSLPETRAFNRTVIITLEYLTRE</sequence>
<keyword evidence="3" id="KW-0998">Cell outer membrane</keyword>
<feature type="domain" description="OmpA-like" evidence="6">
    <location>
        <begin position="712"/>
        <end position="830"/>
    </location>
</feature>
<dbReference type="PANTHER" id="PTHR30329">
    <property type="entry name" value="STATOR ELEMENT OF FLAGELLAR MOTOR COMPLEX"/>
    <property type="match status" value="1"/>
</dbReference>
<dbReference type="HOGENOM" id="CLU_397797_0_0_7"/>
<evidence type="ECO:0000313" key="8">
    <source>
        <dbReference type="Proteomes" id="UP000035036"/>
    </source>
</evidence>
<dbReference type="InterPro" id="IPR006664">
    <property type="entry name" value="OMP_bac"/>
</dbReference>
<dbReference type="Pfam" id="PF00691">
    <property type="entry name" value="OmpA"/>
    <property type="match status" value="2"/>
</dbReference>
<proteinExistence type="predicted"/>
<dbReference type="SMART" id="SM00327">
    <property type="entry name" value="VWA"/>
    <property type="match status" value="1"/>
</dbReference>
<evidence type="ECO:0000313" key="7">
    <source>
        <dbReference type="EMBL" id="AJF06613.1"/>
    </source>
</evidence>
<feature type="domain" description="OmpA-like" evidence="6">
    <location>
        <begin position="458"/>
        <end position="600"/>
    </location>
</feature>
<dbReference type="Pfam" id="PF00092">
    <property type="entry name" value="VWA"/>
    <property type="match status" value="1"/>
</dbReference>
<dbReference type="RefSeq" id="WP_040200322.1">
    <property type="nucleotide sequence ID" value="NZ_CP010311.1"/>
</dbReference>
<dbReference type="PANTHER" id="PTHR30329:SF21">
    <property type="entry name" value="LIPOPROTEIN YIAD-RELATED"/>
    <property type="match status" value="1"/>
</dbReference>
<keyword evidence="2 4" id="KW-0472">Membrane</keyword>
<evidence type="ECO:0000256" key="1">
    <source>
        <dbReference type="ARBA" id="ARBA00004442"/>
    </source>
</evidence>
<evidence type="ECO:0000256" key="3">
    <source>
        <dbReference type="ARBA" id="ARBA00023237"/>
    </source>
</evidence>
<dbReference type="KEGG" id="gsb:GSUB_08720"/>
<dbReference type="InterPro" id="IPR050330">
    <property type="entry name" value="Bact_OuterMem_StrucFunc"/>
</dbReference>
<name>A0A0B5FGY4_9BACT</name>
<dbReference type="Gene3D" id="3.30.1330.60">
    <property type="entry name" value="OmpA-like domain"/>
    <property type="match status" value="2"/>
</dbReference>
<dbReference type="AlphaFoldDB" id="A0A0B5FGY4"/>